<keyword evidence="1 4" id="KW-0533">Nickel</keyword>
<dbReference type="RefSeq" id="WP_250431131.1">
    <property type="nucleotide sequence ID" value="NZ_JALPRR010000003.1"/>
</dbReference>
<dbReference type="NCBIfam" id="TIGR00100">
    <property type="entry name" value="hypA"/>
    <property type="match status" value="1"/>
</dbReference>
<dbReference type="HAMAP" id="MF_00213">
    <property type="entry name" value="HypA_HybF"/>
    <property type="match status" value="1"/>
</dbReference>
<comment type="function">
    <text evidence="4">Involved in the maturation of [NiFe] hydrogenases. Required for nickel insertion into the metal center of the hydrogenase.</text>
</comment>
<feature type="binding site" evidence="4">
    <location>
        <position position="89"/>
    </location>
    <ligand>
        <name>Zn(2+)</name>
        <dbReference type="ChEBI" id="CHEBI:29105"/>
    </ligand>
</feature>
<keyword evidence="3 4" id="KW-0862">Zinc</keyword>
<keyword evidence="2 4" id="KW-0479">Metal-binding</keyword>
<dbReference type="Pfam" id="PF01155">
    <property type="entry name" value="HypA"/>
    <property type="match status" value="1"/>
</dbReference>
<reference evidence="6" key="1">
    <citation type="journal article" date="2019" name="Int. J. Syst. Evol. Microbiol.">
        <title>The Global Catalogue of Microorganisms (GCM) 10K type strain sequencing project: providing services to taxonomists for standard genome sequencing and annotation.</title>
        <authorList>
            <consortium name="The Broad Institute Genomics Platform"/>
            <consortium name="The Broad Institute Genome Sequencing Center for Infectious Disease"/>
            <person name="Wu L."/>
            <person name="Ma J."/>
        </authorList>
    </citation>
    <scope>NUCLEOTIDE SEQUENCE [LARGE SCALE GENOMIC DNA]</scope>
    <source>
        <strain evidence="6">CGMCC 4.1782</strain>
    </source>
</reference>
<keyword evidence="6" id="KW-1185">Reference proteome</keyword>
<evidence type="ECO:0000313" key="6">
    <source>
        <dbReference type="Proteomes" id="UP001597374"/>
    </source>
</evidence>
<dbReference type="PIRSF" id="PIRSF004761">
    <property type="entry name" value="Hydrgn_mat_HypA"/>
    <property type="match status" value="1"/>
</dbReference>
<feature type="binding site" evidence="4">
    <location>
        <position position="92"/>
    </location>
    <ligand>
        <name>Zn(2+)</name>
        <dbReference type="ChEBI" id="CHEBI:29105"/>
    </ligand>
</feature>
<dbReference type="PANTHER" id="PTHR34535">
    <property type="entry name" value="HYDROGENASE MATURATION FACTOR HYPA"/>
    <property type="match status" value="1"/>
</dbReference>
<dbReference type="PANTHER" id="PTHR34535:SF3">
    <property type="entry name" value="HYDROGENASE MATURATION FACTOR HYPA"/>
    <property type="match status" value="1"/>
</dbReference>
<dbReference type="EMBL" id="JBHUIM010000002">
    <property type="protein sequence ID" value="MFD2247899.1"/>
    <property type="molecule type" value="Genomic_DNA"/>
</dbReference>
<name>A0ABW5D0S8_9BACT</name>
<accession>A0ABW5D0S8</accession>
<comment type="similarity">
    <text evidence="4">Belongs to the HypA/HybF family.</text>
</comment>
<sequence length="113" mass="12666">MHELSIALSIVEIAEEEVKKAGGTQVEQIVLEIGSLASIEEEALAFAWQEAVKQTVLEKAIYVIQNTAGRAVCLACKREFELSFMYDLCPFCGDFRKELMQGKELRIKSLIII</sequence>
<feature type="binding site" evidence="4">
    <location>
        <position position="76"/>
    </location>
    <ligand>
        <name>Zn(2+)</name>
        <dbReference type="ChEBI" id="CHEBI:29105"/>
    </ligand>
</feature>
<evidence type="ECO:0000313" key="5">
    <source>
        <dbReference type="EMBL" id="MFD2247899.1"/>
    </source>
</evidence>
<dbReference type="InterPro" id="IPR000688">
    <property type="entry name" value="HypA/HybF"/>
</dbReference>
<proteinExistence type="inferred from homology"/>
<comment type="caution">
    <text evidence="5">The sequence shown here is derived from an EMBL/GenBank/DDBJ whole genome shotgun (WGS) entry which is preliminary data.</text>
</comment>
<dbReference type="Proteomes" id="UP001597374">
    <property type="component" value="Unassembled WGS sequence"/>
</dbReference>
<organism evidence="5 6">
    <name type="scientific">Pontibacter ruber</name>
    <dbReference type="NCBI Taxonomy" id="1343895"/>
    <lineage>
        <taxon>Bacteria</taxon>
        <taxon>Pseudomonadati</taxon>
        <taxon>Bacteroidota</taxon>
        <taxon>Cytophagia</taxon>
        <taxon>Cytophagales</taxon>
        <taxon>Hymenobacteraceae</taxon>
        <taxon>Pontibacter</taxon>
    </lineage>
</organism>
<protein>
    <recommendedName>
        <fullName evidence="4">Hydrogenase maturation factor HypA</fullName>
    </recommendedName>
</protein>
<evidence type="ECO:0000256" key="2">
    <source>
        <dbReference type="ARBA" id="ARBA00022723"/>
    </source>
</evidence>
<evidence type="ECO:0000256" key="4">
    <source>
        <dbReference type="HAMAP-Rule" id="MF_00213"/>
    </source>
</evidence>
<evidence type="ECO:0000256" key="3">
    <source>
        <dbReference type="ARBA" id="ARBA00022833"/>
    </source>
</evidence>
<gene>
    <name evidence="4 5" type="primary">hypA</name>
    <name evidence="5" type="ORF">ACFSKP_16650</name>
</gene>
<dbReference type="Gene3D" id="3.30.2320.80">
    <property type="match status" value="1"/>
</dbReference>
<evidence type="ECO:0000256" key="1">
    <source>
        <dbReference type="ARBA" id="ARBA00022596"/>
    </source>
</evidence>
<feature type="binding site" evidence="4">
    <location>
        <position position="2"/>
    </location>
    <ligand>
        <name>Ni(2+)</name>
        <dbReference type="ChEBI" id="CHEBI:49786"/>
    </ligand>
</feature>
<feature type="binding site" evidence="4">
    <location>
        <position position="73"/>
    </location>
    <ligand>
        <name>Zn(2+)</name>
        <dbReference type="ChEBI" id="CHEBI:29105"/>
    </ligand>
</feature>